<keyword evidence="2" id="KW-0813">Transport</keyword>
<evidence type="ECO:0000256" key="6">
    <source>
        <dbReference type="ARBA" id="ARBA00023136"/>
    </source>
</evidence>
<dbReference type="RefSeq" id="WP_284383560.1">
    <property type="nucleotide sequence ID" value="NZ_BSNM01000026.1"/>
</dbReference>
<keyword evidence="6 7" id="KW-0472">Membrane</keyword>
<comment type="caution">
    <text evidence="8">The sequence shown here is derived from an EMBL/GenBank/DDBJ whole genome shotgun (WGS) entry which is preliminary data.</text>
</comment>
<evidence type="ECO:0000256" key="7">
    <source>
        <dbReference type="SAM" id="Phobius"/>
    </source>
</evidence>
<evidence type="ECO:0000256" key="4">
    <source>
        <dbReference type="ARBA" id="ARBA00022692"/>
    </source>
</evidence>
<keyword evidence="4 7" id="KW-0812">Transmembrane</keyword>
<evidence type="ECO:0000256" key="5">
    <source>
        <dbReference type="ARBA" id="ARBA00022989"/>
    </source>
</evidence>
<sequence length="225" mass="25904">MYLSVSDFPFLLNLLLLGLILLQLVIALRSIDWAALFVYRHRQHLVLGAWVISFSLWQLRGWFDDSAAIHILGINLMTLVLGWAFSTLIVIVNTLLLVAVGVNEWDFWVLNTFYWGCLPILVSLLCYRLVVYWLENPFAYIFLCGFFGAVATLIIPAGLLWLSLFLVGSPVREIVLTYLEYSPVICIPEGVLNGMLLVSFVIFLPDWVKTYDELRYERNSKTRYK</sequence>
<evidence type="ECO:0000256" key="1">
    <source>
        <dbReference type="ARBA" id="ARBA00004651"/>
    </source>
</evidence>
<dbReference type="Gene3D" id="1.10.1760.20">
    <property type="match status" value="1"/>
</dbReference>
<gene>
    <name evidence="8" type="ORF">GCM10007876_37090</name>
</gene>
<evidence type="ECO:0000313" key="8">
    <source>
        <dbReference type="EMBL" id="GLQ33229.1"/>
    </source>
</evidence>
<evidence type="ECO:0000256" key="3">
    <source>
        <dbReference type="ARBA" id="ARBA00022475"/>
    </source>
</evidence>
<dbReference type="GO" id="GO:0000041">
    <property type="term" value="P:transition metal ion transport"/>
    <property type="evidence" value="ECO:0007669"/>
    <property type="project" value="InterPro"/>
</dbReference>
<reference evidence="8" key="1">
    <citation type="journal article" date="2014" name="Int. J. Syst. Evol. Microbiol.">
        <title>Complete genome sequence of Corynebacterium casei LMG S-19264T (=DSM 44701T), isolated from a smear-ripened cheese.</title>
        <authorList>
            <consortium name="US DOE Joint Genome Institute (JGI-PGF)"/>
            <person name="Walter F."/>
            <person name="Albersmeier A."/>
            <person name="Kalinowski J."/>
            <person name="Ruckert C."/>
        </authorList>
    </citation>
    <scope>NUCLEOTIDE SEQUENCE</scope>
    <source>
        <strain evidence="8">NBRC 110071</strain>
    </source>
</reference>
<reference evidence="8" key="2">
    <citation type="submission" date="2023-01" db="EMBL/GenBank/DDBJ databases">
        <title>Draft genome sequence of Litoribrevibacter albus strain NBRC 110071.</title>
        <authorList>
            <person name="Sun Q."/>
            <person name="Mori K."/>
        </authorList>
    </citation>
    <scope>NUCLEOTIDE SEQUENCE</scope>
    <source>
        <strain evidence="8">NBRC 110071</strain>
    </source>
</reference>
<name>A0AA37SFL9_9GAMM</name>
<keyword evidence="3" id="KW-1003">Cell membrane</keyword>
<comment type="subcellular location">
    <subcellularLocation>
        <location evidence="1">Cell membrane</location>
        <topology evidence="1">Multi-pass membrane protein</topology>
    </subcellularLocation>
</comment>
<feature type="transmembrane region" description="Helical" evidence="7">
    <location>
        <begin position="138"/>
        <end position="161"/>
    </location>
</feature>
<proteinExistence type="predicted"/>
<dbReference type="InterPro" id="IPR002751">
    <property type="entry name" value="CbiM/NikMN"/>
</dbReference>
<dbReference type="GO" id="GO:0005886">
    <property type="term" value="C:plasma membrane"/>
    <property type="evidence" value="ECO:0007669"/>
    <property type="project" value="UniProtKB-SubCell"/>
</dbReference>
<keyword evidence="5 7" id="KW-1133">Transmembrane helix</keyword>
<evidence type="ECO:0000256" key="2">
    <source>
        <dbReference type="ARBA" id="ARBA00022448"/>
    </source>
</evidence>
<evidence type="ECO:0000313" key="9">
    <source>
        <dbReference type="Proteomes" id="UP001161389"/>
    </source>
</evidence>
<keyword evidence="9" id="KW-1185">Reference proteome</keyword>
<feature type="transmembrane region" description="Helical" evidence="7">
    <location>
        <begin position="112"/>
        <end position="131"/>
    </location>
</feature>
<feature type="transmembrane region" description="Helical" evidence="7">
    <location>
        <begin position="181"/>
        <end position="204"/>
    </location>
</feature>
<dbReference type="Pfam" id="PF01891">
    <property type="entry name" value="CbiM"/>
    <property type="match status" value="1"/>
</dbReference>
<organism evidence="8 9">
    <name type="scientific">Litoribrevibacter albus</name>
    <dbReference type="NCBI Taxonomy" id="1473156"/>
    <lineage>
        <taxon>Bacteria</taxon>
        <taxon>Pseudomonadati</taxon>
        <taxon>Pseudomonadota</taxon>
        <taxon>Gammaproteobacteria</taxon>
        <taxon>Oceanospirillales</taxon>
        <taxon>Oceanospirillaceae</taxon>
        <taxon>Litoribrevibacter</taxon>
    </lineage>
</organism>
<feature type="transmembrane region" description="Helical" evidence="7">
    <location>
        <begin position="71"/>
        <end position="100"/>
    </location>
</feature>
<accession>A0AA37SFL9</accession>
<dbReference type="EMBL" id="BSNM01000026">
    <property type="protein sequence ID" value="GLQ33229.1"/>
    <property type="molecule type" value="Genomic_DNA"/>
</dbReference>
<protein>
    <recommendedName>
        <fullName evidence="10">Molecular chaperone DnaJ</fullName>
    </recommendedName>
</protein>
<dbReference type="AlphaFoldDB" id="A0AA37SFL9"/>
<dbReference type="Proteomes" id="UP001161389">
    <property type="component" value="Unassembled WGS sequence"/>
</dbReference>
<evidence type="ECO:0008006" key="10">
    <source>
        <dbReference type="Google" id="ProtNLM"/>
    </source>
</evidence>